<dbReference type="EMBL" id="CM002238">
    <property type="protein sequence ID" value="ESA43244.1"/>
    <property type="molecule type" value="Genomic_DNA"/>
</dbReference>
<name>U9W4R8_NEUCR</name>
<keyword evidence="2" id="KW-1185">Reference proteome</keyword>
<accession>U9W4R8</accession>
<dbReference type="GeneID" id="23569575"/>
<reference evidence="1 2" key="1">
    <citation type="journal article" date="2003" name="Nature">
        <title>The genome sequence of the filamentous fungus Neurospora crassa.</title>
        <authorList>
            <person name="Galagan J.E."/>
            <person name="Calvo S.E."/>
            <person name="Borkovich K.A."/>
            <person name="Selker E.U."/>
            <person name="Read N.D."/>
            <person name="Jaffe D."/>
            <person name="FitzHugh W."/>
            <person name="Ma L.J."/>
            <person name="Smirnov S."/>
            <person name="Purcell S."/>
            <person name="Rehman B."/>
            <person name="Elkins T."/>
            <person name="Engels R."/>
            <person name="Wang S."/>
            <person name="Nielsen C.B."/>
            <person name="Butler J."/>
            <person name="Endrizzi M."/>
            <person name="Qui D."/>
            <person name="Ianakiev P."/>
            <person name="Bell-Pedersen D."/>
            <person name="Nelson M.A."/>
            <person name="Werner-Washburne M."/>
            <person name="Selitrennikoff C.P."/>
            <person name="Kinsey J.A."/>
            <person name="Braun E.L."/>
            <person name="Zelter A."/>
            <person name="Schulte U."/>
            <person name="Kothe G.O."/>
            <person name="Jedd G."/>
            <person name="Mewes W."/>
            <person name="Staben C."/>
            <person name="Marcotte E."/>
            <person name="Greenberg D."/>
            <person name="Roy A."/>
            <person name="Foley K."/>
            <person name="Naylor J."/>
            <person name="Stange-Thomann N."/>
            <person name="Barrett R."/>
            <person name="Gnerre S."/>
            <person name="Kamal M."/>
            <person name="Kamvysselis M."/>
            <person name="Mauceli E."/>
            <person name="Bielke C."/>
            <person name="Rudd S."/>
            <person name="Frishman D."/>
            <person name="Krystofova S."/>
            <person name="Rasmussen C."/>
            <person name="Metzenberg R.L."/>
            <person name="Perkins D.D."/>
            <person name="Kroken S."/>
            <person name="Cogoni C."/>
            <person name="Macino G."/>
            <person name="Catcheside D."/>
            <person name="Li W."/>
            <person name="Pratt R.J."/>
            <person name="Osmani S.A."/>
            <person name="DeSouza C.P."/>
            <person name="Glass L."/>
            <person name="Orbach M.J."/>
            <person name="Berglund J.A."/>
            <person name="Voelker R."/>
            <person name="Yarden O."/>
            <person name="Plamann M."/>
            <person name="Seiler S."/>
            <person name="Dunlap J."/>
            <person name="Radford A."/>
            <person name="Aramayo R."/>
            <person name="Natvig D.O."/>
            <person name="Alex L.A."/>
            <person name="Mannhaupt G."/>
            <person name="Ebbole D.J."/>
            <person name="Freitag M."/>
            <person name="Paulsen I."/>
            <person name="Sachs M.S."/>
            <person name="Lander E.S."/>
            <person name="Nusbaum C."/>
            <person name="Birren B."/>
        </authorList>
    </citation>
    <scope>NUCLEOTIDE SEQUENCE [LARGE SCALE GENOMIC DNA]</scope>
    <source>
        <strain evidence="2">ATCC 24698 / 74-OR23-1A / CBS 708.71 / DSM 1257 / FGSC 987</strain>
    </source>
</reference>
<dbReference type="InParanoid" id="U9W4R8"/>
<sequence>MFSEDGLKPIQKEQLECQAISVGIRRMQLICHASLPDGQQPKSSCCFLGLLQNTRWSFWLLGPAQCFVTVIGLWEPNYKTTPVGAKVTPHNRNRAT</sequence>
<dbReference type="KEGG" id="ncr:NCU16649"/>
<dbReference type="Proteomes" id="UP000001805">
    <property type="component" value="Chromosome 3, Linkage Group III"/>
</dbReference>
<proteinExistence type="predicted"/>
<protein>
    <submittedName>
        <fullName evidence="1">Uncharacterized protein</fullName>
    </submittedName>
</protein>
<evidence type="ECO:0000313" key="2">
    <source>
        <dbReference type="Proteomes" id="UP000001805"/>
    </source>
</evidence>
<organism evidence="1 2">
    <name type="scientific">Neurospora crassa (strain ATCC 24698 / 74-OR23-1A / CBS 708.71 / DSM 1257 / FGSC 987)</name>
    <dbReference type="NCBI Taxonomy" id="367110"/>
    <lineage>
        <taxon>Eukaryota</taxon>
        <taxon>Fungi</taxon>
        <taxon>Dikarya</taxon>
        <taxon>Ascomycota</taxon>
        <taxon>Pezizomycotina</taxon>
        <taxon>Sordariomycetes</taxon>
        <taxon>Sordariomycetidae</taxon>
        <taxon>Sordariales</taxon>
        <taxon>Sordariaceae</taxon>
        <taxon>Neurospora</taxon>
    </lineage>
</organism>
<dbReference type="AlphaFoldDB" id="U9W4R8"/>
<gene>
    <name evidence="1" type="ORF">NCU16649</name>
</gene>
<dbReference type="VEuPathDB" id="FungiDB:NCU16649"/>
<dbReference type="RefSeq" id="XP_011394036.1">
    <property type="nucleotide sequence ID" value="XM_011395734.1"/>
</dbReference>
<evidence type="ECO:0000313" key="1">
    <source>
        <dbReference type="EMBL" id="ESA43244.1"/>
    </source>
</evidence>